<keyword evidence="3" id="KW-1185">Reference proteome</keyword>
<dbReference type="Proteomes" id="UP001501074">
    <property type="component" value="Unassembled WGS sequence"/>
</dbReference>
<reference evidence="3" key="1">
    <citation type="journal article" date="2019" name="Int. J. Syst. Evol. Microbiol.">
        <title>The Global Catalogue of Microorganisms (GCM) 10K type strain sequencing project: providing services to taxonomists for standard genome sequencing and annotation.</title>
        <authorList>
            <consortium name="The Broad Institute Genomics Platform"/>
            <consortium name="The Broad Institute Genome Sequencing Center for Infectious Disease"/>
            <person name="Wu L."/>
            <person name="Ma J."/>
        </authorList>
    </citation>
    <scope>NUCLEOTIDE SEQUENCE [LARGE SCALE GENOMIC DNA]</scope>
    <source>
        <strain evidence="3">JCM 16902</strain>
    </source>
</reference>
<evidence type="ECO:0000259" key="1">
    <source>
        <dbReference type="PROSITE" id="PS51186"/>
    </source>
</evidence>
<dbReference type="InterPro" id="IPR000182">
    <property type="entry name" value="GNAT_dom"/>
</dbReference>
<accession>A0ABP6Z8Y5</accession>
<feature type="domain" description="N-acetyltransferase" evidence="1">
    <location>
        <begin position="8"/>
        <end position="149"/>
    </location>
</feature>
<sequence>MGPRGSFPTVRDVTWIFSPETARIDRDLVHGWLSKQAYWALGRTRAAQDTAIDASRNYGVYDERGAQVAYARVVTDGATFAWLCDVFVDPGVRGRGAGKMLVAGVLEDLDALGLPRTFLGTADAHGLYARYGFAPADPSRFMLRVPSAP</sequence>
<comment type="caution">
    <text evidence="2">The sequence shown here is derived from an EMBL/GenBank/DDBJ whole genome shotgun (WGS) entry which is preliminary data.</text>
</comment>
<dbReference type="InterPro" id="IPR053144">
    <property type="entry name" value="Acetyltransferase_Butenolide"/>
</dbReference>
<dbReference type="PANTHER" id="PTHR43233">
    <property type="entry name" value="FAMILY N-ACETYLTRANSFERASE, PUTATIVE (AFU_ORTHOLOGUE AFUA_6G03350)-RELATED"/>
    <property type="match status" value="1"/>
</dbReference>
<protein>
    <submittedName>
        <fullName evidence="2">GNAT family N-acetyltransferase</fullName>
    </submittedName>
</protein>
<dbReference type="InterPro" id="IPR016181">
    <property type="entry name" value="Acyl_CoA_acyltransferase"/>
</dbReference>
<gene>
    <name evidence="2" type="ORF">GCM10022223_13740</name>
</gene>
<name>A0ABP6Z8Y5_9ACTN</name>
<organism evidence="2 3">
    <name type="scientific">Kineosporia mesophila</name>
    <dbReference type="NCBI Taxonomy" id="566012"/>
    <lineage>
        <taxon>Bacteria</taxon>
        <taxon>Bacillati</taxon>
        <taxon>Actinomycetota</taxon>
        <taxon>Actinomycetes</taxon>
        <taxon>Kineosporiales</taxon>
        <taxon>Kineosporiaceae</taxon>
        <taxon>Kineosporia</taxon>
    </lineage>
</organism>
<dbReference type="EMBL" id="BAAAZO010000002">
    <property type="protein sequence ID" value="GAA3599545.1"/>
    <property type="molecule type" value="Genomic_DNA"/>
</dbReference>
<dbReference type="CDD" id="cd04301">
    <property type="entry name" value="NAT_SF"/>
    <property type="match status" value="1"/>
</dbReference>
<dbReference type="SUPFAM" id="SSF55729">
    <property type="entry name" value="Acyl-CoA N-acyltransferases (Nat)"/>
    <property type="match status" value="1"/>
</dbReference>
<evidence type="ECO:0000313" key="3">
    <source>
        <dbReference type="Proteomes" id="UP001501074"/>
    </source>
</evidence>
<dbReference type="Gene3D" id="3.40.630.30">
    <property type="match status" value="1"/>
</dbReference>
<dbReference type="PANTHER" id="PTHR43233:SF1">
    <property type="entry name" value="FAMILY N-ACETYLTRANSFERASE, PUTATIVE (AFU_ORTHOLOGUE AFUA_6G03350)-RELATED"/>
    <property type="match status" value="1"/>
</dbReference>
<dbReference type="PROSITE" id="PS51186">
    <property type="entry name" value="GNAT"/>
    <property type="match status" value="1"/>
</dbReference>
<evidence type="ECO:0000313" key="2">
    <source>
        <dbReference type="EMBL" id="GAA3599545.1"/>
    </source>
</evidence>
<dbReference type="Pfam" id="PF00583">
    <property type="entry name" value="Acetyltransf_1"/>
    <property type="match status" value="1"/>
</dbReference>
<proteinExistence type="predicted"/>